<protein>
    <recommendedName>
        <fullName evidence="2">Fanconi Anaemia group E protein C-terminal domain-containing protein</fullName>
    </recommendedName>
</protein>
<reference evidence="1" key="1">
    <citation type="submission" date="2015-11" db="EMBL/GenBank/DDBJ databases">
        <title>De novo transcriptome assembly of four potential Pierce s Disease insect vectors from Arizona vineyards.</title>
        <authorList>
            <person name="Tassone E.E."/>
        </authorList>
    </citation>
    <scope>NUCLEOTIDE SEQUENCE</scope>
</reference>
<organism evidence="1">
    <name type="scientific">Graphocephala atropunctata</name>
    <dbReference type="NCBI Taxonomy" id="36148"/>
    <lineage>
        <taxon>Eukaryota</taxon>
        <taxon>Metazoa</taxon>
        <taxon>Ecdysozoa</taxon>
        <taxon>Arthropoda</taxon>
        <taxon>Hexapoda</taxon>
        <taxon>Insecta</taxon>
        <taxon>Pterygota</taxon>
        <taxon>Neoptera</taxon>
        <taxon>Paraneoptera</taxon>
        <taxon>Hemiptera</taxon>
        <taxon>Auchenorrhyncha</taxon>
        <taxon>Membracoidea</taxon>
        <taxon>Cicadellidae</taxon>
        <taxon>Cicadellinae</taxon>
        <taxon>Cicadellini</taxon>
        <taxon>Graphocephala</taxon>
    </lineage>
</organism>
<gene>
    <name evidence="1" type="ORF">g.7795</name>
</gene>
<name>A0A1B6KBD5_9HEMI</name>
<proteinExistence type="predicted"/>
<dbReference type="EMBL" id="GEBQ01031214">
    <property type="protein sequence ID" value="JAT08763.1"/>
    <property type="molecule type" value="Transcribed_RNA"/>
</dbReference>
<evidence type="ECO:0000313" key="1">
    <source>
        <dbReference type="EMBL" id="JAT08763.1"/>
    </source>
</evidence>
<sequence length="348" mass="38680">MEEILSEKDLVTNGNCWGQWTFSLPDERIREKVESLPRFKDVHNCSHWAQLFSLTQSKSDIEELNCGLNTKTPASSQNHSPMEISEVVDPKDELCESIVSSSIEELSVCLVDLCNQLGPKLRSGVREVQEEMKSLASYLKNSKGESLALLMENTWPQLHSDACKLCFCIPFCTSSDLCRTLCRRILLPWMSKSLPSKLEQLSTILAAEADTVCVSLVAPLLRLEGSPLVLDLLNLEDLMGSMAPKHWTVLLRELLSESEDLQKWQIPALATVVQHAEPTCDDLFALVQLMSSTGTTFAQSKEFGALLVAVANHLKVDSSSLVPQLKLIANNYKGSLKFKVLKVLADMN</sequence>
<evidence type="ECO:0008006" key="2">
    <source>
        <dbReference type="Google" id="ProtNLM"/>
    </source>
</evidence>
<dbReference type="AlphaFoldDB" id="A0A1B6KBD5"/>
<accession>A0A1B6KBD5</accession>